<keyword evidence="2" id="KW-0456">Lyase</keyword>
<evidence type="ECO:0000313" key="2">
    <source>
        <dbReference type="EMBL" id="SLN16065.1"/>
    </source>
</evidence>
<dbReference type="SUPFAM" id="SSF55826">
    <property type="entry name" value="YbaK/ProRS associated domain"/>
    <property type="match status" value="1"/>
</dbReference>
<dbReference type="EC" id="4.2.-.-" evidence="2"/>
<keyword evidence="3" id="KW-1185">Reference proteome</keyword>
<dbReference type="RefSeq" id="WP_085852393.1">
    <property type="nucleotide sequence ID" value="NZ_FOPF01000001.1"/>
</dbReference>
<organism evidence="2 3">
    <name type="scientific">Palleronia marisminoris</name>
    <dbReference type="NCBI Taxonomy" id="315423"/>
    <lineage>
        <taxon>Bacteria</taxon>
        <taxon>Pseudomonadati</taxon>
        <taxon>Pseudomonadota</taxon>
        <taxon>Alphaproteobacteria</taxon>
        <taxon>Rhodobacterales</taxon>
        <taxon>Roseobacteraceae</taxon>
        <taxon>Palleronia</taxon>
    </lineage>
</organism>
<protein>
    <submittedName>
        <fullName evidence="2">Cys-tRNA(Pro)/Cys-tRNA(Cys) deacylase YbaK</fullName>
        <ecNumber evidence="2">4.2.-.-</ecNumber>
    </submittedName>
</protein>
<gene>
    <name evidence="2" type="primary">ybaK</name>
    <name evidence="2" type="ORF">PAM7066_00363</name>
</gene>
<evidence type="ECO:0000259" key="1">
    <source>
        <dbReference type="Pfam" id="PF04073"/>
    </source>
</evidence>
<dbReference type="InterPro" id="IPR007214">
    <property type="entry name" value="YbaK/aa-tRNA-synth-assoc-dom"/>
</dbReference>
<dbReference type="EMBL" id="FWFV01000001">
    <property type="protein sequence ID" value="SLN16065.1"/>
    <property type="molecule type" value="Genomic_DNA"/>
</dbReference>
<dbReference type="Gene3D" id="3.90.960.10">
    <property type="entry name" value="YbaK/aminoacyl-tRNA synthetase-associated domain"/>
    <property type="match status" value="1"/>
</dbReference>
<dbReference type="GO" id="GO:0016829">
    <property type="term" value="F:lyase activity"/>
    <property type="evidence" value="ECO:0007669"/>
    <property type="project" value="UniProtKB-KW"/>
</dbReference>
<evidence type="ECO:0000313" key="3">
    <source>
        <dbReference type="Proteomes" id="UP000193870"/>
    </source>
</evidence>
<proteinExistence type="predicted"/>
<dbReference type="GO" id="GO:0002161">
    <property type="term" value="F:aminoacyl-tRNA deacylase activity"/>
    <property type="evidence" value="ECO:0007669"/>
    <property type="project" value="InterPro"/>
</dbReference>
<reference evidence="2 3" key="1">
    <citation type="submission" date="2017-03" db="EMBL/GenBank/DDBJ databases">
        <authorList>
            <person name="Afonso C.L."/>
            <person name="Miller P.J."/>
            <person name="Scott M.A."/>
            <person name="Spackman E."/>
            <person name="Goraichik I."/>
            <person name="Dimitrov K.M."/>
            <person name="Suarez D.L."/>
            <person name="Swayne D.E."/>
        </authorList>
    </citation>
    <scope>NUCLEOTIDE SEQUENCE [LARGE SCALE GENOMIC DNA]</scope>
    <source>
        <strain evidence="2 3">CECT 7066</strain>
    </source>
</reference>
<name>A0A1Y5RFN2_9RHOB</name>
<dbReference type="PANTHER" id="PTHR30411">
    <property type="entry name" value="CYTOPLASMIC PROTEIN"/>
    <property type="match status" value="1"/>
</dbReference>
<dbReference type="STRING" id="315423.SAMN04488020_101363"/>
<dbReference type="PANTHER" id="PTHR30411:SF1">
    <property type="entry name" value="CYTOPLASMIC PROTEIN"/>
    <property type="match status" value="1"/>
</dbReference>
<dbReference type="Proteomes" id="UP000193870">
    <property type="component" value="Unassembled WGS sequence"/>
</dbReference>
<feature type="domain" description="YbaK/aminoacyl-tRNA synthetase-associated" evidence="1">
    <location>
        <begin position="25"/>
        <end position="140"/>
    </location>
</feature>
<dbReference type="Pfam" id="PF04073">
    <property type="entry name" value="tRNA_edit"/>
    <property type="match status" value="1"/>
</dbReference>
<accession>A0A1Y5RFN2</accession>
<dbReference type="AlphaFoldDB" id="A0A1Y5RFN2"/>
<dbReference type="CDD" id="cd04333">
    <property type="entry name" value="ProX_deacylase"/>
    <property type="match status" value="1"/>
</dbReference>
<dbReference type="InterPro" id="IPR036754">
    <property type="entry name" value="YbaK/aa-tRNA-synt-asso_dom_sf"/>
</dbReference>
<sequence length="160" mass="16896">MSKSLKRVIRALADLGLPAPMEVEAQTRTAQEAADALGVALDQIGKSIILRGTDTGQVYLFLTAGGQRVDTDRAAVLAGEPLDRADAQAIREATGFAIGGVSPIGHVRPTPTWMDRRLLDFSVIWCAAGTPRHNFPADPAVLSTAIGAQVADFASTNEKM</sequence>
<dbReference type="OrthoDB" id="9798760at2"/>